<dbReference type="RefSeq" id="WP_191733097.1">
    <property type="nucleotide sequence ID" value="NZ_JACSPR010000003.1"/>
</dbReference>
<keyword evidence="3" id="KW-1185">Reference proteome</keyword>
<keyword evidence="2" id="KW-0378">Hydrolase</keyword>
<dbReference type="InterPro" id="IPR036866">
    <property type="entry name" value="RibonucZ/Hydroxyglut_hydro"/>
</dbReference>
<name>A0A8I0HNE3_9CORY</name>
<dbReference type="InterPro" id="IPR001279">
    <property type="entry name" value="Metallo-B-lactamas"/>
</dbReference>
<dbReference type="AlphaFoldDB" id="A0A8I0HNE3"/>
<evidence type="ECO:0000259" key="1">
    <source>
        <dbReference type="SMART" id="SM00849"/>
    </source>
</evidence>
<comment type="caution">
    <text evidence="2">The sequence shown here is derived from an EMBL/GenBank/DDBJ whole genome shotgun (WGS) entry which is preliminary data.</text>
</comment>
<evidence type="ECO:0000313" key="2">
    <source>
        <dbReference type="EMBL" id="MBD8029879.1"/>
    </source>
</evidence>
<dbReference type="SUPFAM" id="SSF56281">
    <property type="entry name" value="Metallo-hydrolase/oxidoreductase"/>
    <property type="match status" value="1"/>
</dbReference>
<accession>A0A8I0HNE3</accession>
<dbReference type="InterPro" id="IPR050855">
    <property type="entry name" value="NDM-1-like"/>
</dbReference>
<sequence>MFRTDVAEGVHLIQHANVNCWLIEDDEGLTLVDAGLPGTWGHLQDAVHTLGYQLDNITALVLTHAHFDHVGMARRLIRQTGLPVYAHSKDHELAAHPFRYAHESPIVRYPLRYPKALTVLGPMLLAGVPFIRGIDDVRSLAVGEELEVPGRPTVIATPGHTYGHVALHLPDRDAVISGDALVTLDPYTALTGPRVVAGAATADASQALNSLEAIGATKARHVLPGHGDPWNRGAARAATVARGHGMA</sequence>
<dbReference type="SMART" id="SM00849">
    <property type="entry name" value="Lactamase_B"/>
    <property type="match status" value="1"/>
</dbReference>
<dbReference type="Gene3D" id="3.60.15.10">
    <property type="entry name" value="Ribonuclease Z/Hydroxyacylglutathione hydrolase-like"/>
    <property type="match status" value="1"/>
</dbReference>
<gene>
    <name evidence="2" type="ORF">H9627_05980</name>
</gene>
<protein>
    <submittedName>
        <fullName evidence="2">MBL fold metallo-hydrolase</fullName>
    </submittedName>
</protein>
<dbReference type="PANTHER" id="PTHR42951">
    <property type="entry name" value="METALLO-BETA-LACTAMASE DOMAIN-CONTAINING"/>
    <property type="match status" value="1"/>
</dbReference>
<dbReference type="Proteomes" id="UP000650224">
    <property type="component" value="Unassembled WGS sequence"/>
</dbReference>
<dbReference type="Pfam" id="PF00753">
    <property type="entry name" value="Lactamase_B"/>
    <property type="match status" value="1"/>
</dbReference>
<proteinExistence type="predicted"/>
<reference evidence="2 3" key="1">
    <citation type="submission" date="2020-08" db="EMBL/GenBank/DDBJ databases">
        <title>A Genomic Blueprint of the Chicken Gut Microbiome.</title>
        <authorList>
            <person name="Gilroy R."/>
            <person name="Ravi A."/>
            <person name="Getino M."/>
            <person name="Pursley I."/>
            <person name="Horton D.L."/>
            <person name="Alikhan N.-F."/>
            <person name="Baker D."/>
            <person name="Gharbi K."/>
            <person name="Hall N."/>
            <person name="Watson M."/>
            <person name="Adriaenssens E.M."/>
            <person name="Foster-Nyarko E."/>
            <person name="Jarju S."/>
            <person name="Secka A."/>
            <person name="Antonio M."/>
            <person name="Oren A."/>
            <person name="Chaudhuri R."/>
            <person name="La Ragione R.M."/>
            <person name="Hildebrand F."/>
            <person name="Pallen M.J."/>
        </authorList>
    </citation>
    <scope>NUCLEOTIDE SEQUENCE [LARGE SCALE GENOMIC DNA]</scope>
    <source>
        <strain evidence="2 3">Sa1YVA5</strain>
    </source>
</reference>
<evidence type="ECO:0000313" key="3">
    <source>
        <dbReference type="Proteomes" id="UP000650224"/>
    </source>
</evidence>
<dbReference type="EMBL" id="JACSPR010000003">
    <property type="protein sequence ID" value="MBD8029879.1"/>
    <property type="molecule type" value="Genomic_DNA"/>
</dbReference>
<feature type="domain" description="Metallo-beta-lactamase" evidence="1">
    <location>
        <begin position="17"/>
        <end position="226"/>
    </location>
</feature>
<organism evidence="2 3">
    <name type="scientific">Corynebacterium gallinarum</name>
    <dbReference type="NCBI Taxonomy" id="2762214"/>
    <lineage>
        <taxon>Bacteria</taxon>
        <taxon>Bacillati</taxon>
        <taxon>Actinomycetota</taxon>
        <taxon>Actinomycetes</taxon>
        <taxon>Mycobacteriales</taxon>
        <taxon>Corynebacteriaceae</taxon>
        <taxon>Corynebacterium</taxon>
    </lineage>
</organism>
<dbReference type="CDD" id="cd07721">
    <property type="entry name" value="yflN-like_MBL-fold"/>
    <property type="match status" value="1"/>
</dbReference>
<dbReference type="GO" id="GO:0016787">
    <property type="term" value="F:hydrolase activity"/>
    <property type="evidence" value="ECO:0007669"/>
    <property type="project" value="UniProtKB-KW"/>
</dbReference>